<dbReference type="Proteomes" id="UP000001514">
    <property type="component" value="Unassembled WGS sequence"/>
</dbReference>
<dbReference type="STRING" id="88036.D8QNP4"/>
<dbReference type="HOGENOM" id="CLU_442397_0_0_1"/>
<dbReference type="eggNOG" id="ENOG502QT0A">
    <property type="taxonomic scope" value="Eukaryota"/>
</dbReference>
<dbReference type="GO" id="GO:0042393">
    <property type="term" value="F:histone binding"/>
    <property type="evidence" value="ECO:0000318"/>
    <property type="project" value="GO_Central"/>
</dbReference>
<gene>
    <name evidence="5" type="ORF">SELMODRAFT_437662</name>
</gene>
<feature type="compositionally biased region" description="Acidic residues" evidence="3">
    <location>
        <begin position="152"/>
        <end position="163"/>
    </location>
</feature>
<sequence>MGEEEGIGKALAPAQGRITLLQYRDWKQRKGLARAASQSRERSASPGVPGNAVARAQALLSDDAEVEPRRTGTGTGKSSSPGLIKKIKLKISSNGRYGTRSESLRERQAAAKREGLKIVLKRKAPEAQEALVIKKHKRGIHRQQRLHGEEKRDEEEDEEEEEERSTPAPETKAPPSAVKSKASPATENASPSREETNHTGGVLEEEATAVKEEVAGSAGRFCCTVNTDMVADRSEASVSSEPSCSADSKSSKKRHADEERAMDGQTLVAVTATRTPLFVPAKRSPLPFPLPAAVPPVITATPTAAPPAVRSALPAPPAVRSALPLPGGDETADADEKASFPRSSSSFSSFFLTVRAVQVVFDEVDIHGFSSAITGSEVLRLRHDGLVAQSSEEDGLSLPEEEMLSPMFFGNPWHDDGSMSCLPEMRKKGGPGSRAIYRCSRCLAPKKGHRCPFETESPVEDAKPEQVPRHGSHKKASDTSTSNELECQNTDRASPSKSNDTPPAETSIQEEETSKPGKSKAAAPPPPDPVVKEFTVSAKWLLESGVLEGLTVRYMPRPGEVLGSGVVKSGVILCNCRHCKSHQGFNASSFEKHVGSTARHPSDFIFLDNGRRLREVLEDGSRFRDKPNMMGALRKAVSMDWEDDS</sequence>
<proteinExistence type="predicted"/>
<dbReference type="EMBL" id="GL377565">
    <property type="protein sequence ID" value="EFJ38144.1"/>
    <property type="molecule type" value="Genomic_DNA"/>
</dbReference>
<evidence type="ECO:0000313" key="5">
    <source>
        <dbReference type="EMBL" id="EFJ38144.1"/>
    </source>
</evidence>
<evidence type="ECO:0000259" key="4">
    <source>
        <dbReference type="Pfam" id="PF16135"/>
    </source>
</evidence>
<dbReference type="GO" id="GO:0005634">
    <property type="term" value="C:nucleus"/>
    <property type="evidence" value="ECO:0000318"/>
    <property type="project" value="GO_Central"/>
</dbReference>
<accession>D8QNP4</accession>
<reference evidence="5 6" key="1">
    <citation type="journal article" date="2011" name="Science">
        <title>The Selaginella genome identifies genetic changes associated with the evolution of vascular plants.</title>
        <authorList>
            <person name="Banks J.A."/>
            <person name="Nishiyama T."/>
            <person name="Hasebe M."/>
            <person name="Bowman J.L."/>
            <person name="Gribskov M."/>
            <person name="dePamphilis C."/>
            <person name="Albert V.A."/>
            <person name="Aono N."/>
            <person name="Aoyama T."/>
            <person name="Ambrose B.A."/>
            <person name="Ashton N.W."/>
            <person name="Axtell M.J."/>
            <person name="Barker E."/>
            <person name="Barker M.S."/>
            <person name="Bennetzen J.L."/>
            <person name="Bonawitz N.D."/>
            <person name="Chapple C."/>
            <person name="Cheng C."/>
            <person name="Correa L.G."/>
            <person name="Dacre M."/>
            <person name="DeBarry J."/>
            <person name="Dreyer I."/>
            <person name="Elias M."/>
            <person name="Engstrom E.M."/>
            <person name="Estelle M."/>
            <person name="Feng L."/>
            <person name="Finet C."/>
            <person name="Floyd S.K."/>
            <person name="Frommer W.B."/>
            <person name="Fujita T."/>
            <person name="Gramzow L."/>
            <person name="Gutensohn M."/>
            <person name="Harholt J."/>
            <person name="Hattori M."/>
            <person name="Heyl A."/>
            <person name="Hirai T."/>
            <person name="Hiwatashi Y."/>
            <person name="Ishikawa M."/>
            <person name="Iwata M."/>
            <person name="Karol K.G."/>
            <person name="Koehler B."/>
            <person name="Kolukisaoglu U."/>
            <person name="Kubo M."/>
            <person name="Kurata T."/>
            <person name="Lalonde S."/>
            <person name="Li K."/>
            <person name="Li Y."/>
            <person name="Litt A."/>
            <person name="Lyons E."/>
            <person name="Manning G."/>
            <person name="Maruyama T."/>
            <person name="Michael T.P."/>
            <person name="Mikami K."/>
            <person name="Miyazaki S."/>
            <person name="Morinaga S."/>
            <person name="Murata T."/>
            <person name="Mueller-Roeber B."/>
            <person name="Nelson D.R."/>
            <person name="Obara M."/>
            <person name="Oguri Y."/>
            <person name="Olmstead R.G."/>
            <person name="Onodera N."/>
            <person name="Petersen B.L."/>
            <person name="Pils B."/>
            <person name="Prigge M."/>
            <person name="Rensing S.A."/>
            <person name="Riano-Pachon D.M."/>
            <person name="Roberts A.W."/>
            <person name="Sato Y."/>
            <person name="Scheller H.V."/>
            <person name="Schulz B."/>
            <person name="Schulz C."/>
            <person name="Shakirov E.V."/>
            <person name="Shibagaki N."/>
            <person name="Shinohara N."/>
            <person name="Shippen D.E."/>
            <person name="Soerensen I."/>
            <person name="Sotooka R."/>
            <person name="Sugimoto N."/>
            <person name="Sugita M."/>
            <person name="Sumikawa N."/>
            <person name="Tanurdzic M."/>
            <person name="Theissen G."/>
            <person name="Ulvskov P."/>
            <person name="Wakazuki S."/>
            <person name="Weng J.K."/>
            <person name="Willats W.W."/>
            <person name="Wipf D."/>
            <person name="Wolf P.G."/>
            <person name="Yang L."/>
            <person name="Zimmer A.D."/>
            <person name="Zhu Q."/>
            <person name="Mitros T."/>
            <person name="Hellsten U."/>
            <person name="Loque D."/>
            <person name="Otillar R."/>
            <person name="Salamov A."/>
            <person name="Schmutz J."/>
            <person name="Shapiro H."/>
            <person name="Lindquist E."/>
            <person name="Lucas S."/>
            <person name="Rokhsar D."/>
            <person name="Grigoriev I.V."/>
        </authorList>
    </citation>
    <scope>NUCLEOTIDE SEQUENCE [LARGE SCALE GENOMIC DNA]</scope>
</reference>
<feature type="region of interest" description="Disordered" evidence="3">
    <location>
        <begin position="232"/>
        <end position="264"/>
    </location>
</feature>
<dbReference type="Pfam" id="PF16135">
    <property type="entry name" value="TDBD"/>
    <property type="match status" value="1"/>
</dbReference>
<feature type="region of interest" description="Disordered" evidence="3">
    <location>
        <begin position="319"/>
        <end position="344"/>
    </location>
</feature>
<feature type="region of interest" description="Disordered" evidence="3">
    <location>
        <begin position="449"/>
        <end position="530"/>
    </location>
</feature>
<feature type="compositionally biased region" description="Low complexity" evidence="3">
    <location>
        <begin position="236"/>
        <end position="248"/>
    </location>
</feature>
<name>D8QNP4_SELML</name>
<keyword evidence="6" id="KW-1185">Reference proteome</keyword>
<dbReference type="GO" id="GO:0000977">
    <property type="term" value="F:RNA polymerase II transcription regulatory region sequence-specific DNA binding"/>
    <property type="evidence" value="ECO:0000318"/>
    <property type="project" value="GO_Central"/>
</dbReference>
<dbReference type="PANTHER" id="PTHR47025:SF21">
    <property type="entry name" value="PHD-TYPE DOMAIN-CONTAINING PROTEIN"/>
    <property type="match status" value="1"/>
</dbReference>
<evidence type="ECO:0000256" key="1">
    <source>
        <dbReference type="ARBA" id="ARBA00004123"/>
    </source>
</evidence>
<dbReference type="AlphaFoldDB" id="D8QNP4"/>
<evidence type="ECO:0000256" key="3">
    <source>
        <dbReference type="SAM" id="MobiDB-lite"/>
    </source>
</evidence>
<dbReference type="InParanoid" id="D8QNP4"/>
<feature type="region of interest" description="Disordered" evidence="3">
    <location>
        <begin position="122"/>
        <end position="208"/>
    </location>
</feature>
<dbReference type="GO" id="GO:0045944">
    <property type="term" value="P:positive regulation of transcription by RNA polymerase II"/>
    <property type="evidence" value="ECO:0000318"/>
    <property type="project" value="GO_Central"/>
</dbReference>
<dbReference type="PANTHER" id="PTHR47025">
    <property type="entry name" value="AUTOIMMUNE REGULATOR"/>
    <property type="match status" value="1"/>
</dbReference>
<feature type="compositionally biased region" description="Polar residues" evidence="3">
    <location>
        <begin position="478"/>
        <end position="507"/>
    </location>
</feature>
<evidence type="ECO:0000313" key="6">
    <source>
        <dbReference type="Proteomes" id="UP000001514"/>
    </source>
</evidence>
<keyword evidence="2" id="KW-0539">Nucleus</keyword>
<dbReference type="Gramene" id="EFJ38144">
    <property type="protein sequence ID" value="EFJ38144"/>
    <property type="gene ID" value="SELMODRAFT_437662"/>
</dbReference>
<dbReference type="InterPro" id="IPR032308">
    <property type="entry name" value="TDBD"/>
</dbReference>
<protein>
    <recommendedName>
        <fullName evidence="4">Tify domain-containing protein</fullName>
    </recommendedName>
</protein>
<evidence type="ECO:0000256" key="2">
    <source>
        <dbReference type="ARBA" id="ARBA00023242"/>
    </source>
</evidence>
<dbReference type="KEGG" id="smo:SELMODRAFT_437662"/>
<feature type="region of interest" description="Disordered" evidence="3">
    <location>
        <begin position="60"/>
        <end position="87"/>
    </location>
</feature>
<comment type="subcellular location">
    <subcellularLocation>
        <location evidence="1">Nucleus</location>
    </subcellularLocation>
</comment>
<dbReference type="GO" id="GO:0003682">
    <property type="term" value="F:chromatin binding"/>
    <property type="evidence" value="ECO:0000318"/>
    <property type="project" value="GO_Central"/>
</dbReference>
<feature type="compositionally biased region" description="Basic residues" evidence="3">
    <location>
        <begin position="133"/>
        <end position="145"/>
    </location>
</feature>
<feature type="domain" description="Tify" evidence="4">
    <location>
        <begin position="565"/>
        <end position="618"/>
    </location>
</feature>
<organism evidence="6">
    <name type="scientific">Selaginella moellendorffii</name>
    <name type="common">Spikemoss</name>
    <dbReference type="NCBI Taxonomy" id="88036"/>
    <lineage>
        <taxon>Eukaryota</taxon>
        <taxon>Viridiplantae</taxon>
        <taxon>Streptophyta</taxon>
        <taxon>Embryophyta</taxon>
        <taxon>Tracheophyta</taxon>
        <taxon>Lycopodiopsida</taxon>
        <taxon>Selaginellales</taxon>
        <taxon>Selaginellaceae</taxon>
        <taxon>Selaginella</taxon>
    </lineage>
</organism>